<evidence type="ECO:0000313" key="5">
    <source>
        <dbReference type="EMBL" id="NSB12194.1"/>
    </source>
</evidence>
<dbReference type="EMBL" id="JABTDW010000001">
    <property type="protein sequence ID" value="NSB12194.1"/>
    <property type="molecule type" value="Genomic_DNA"/>
</dbReference>
<dbReference type="EMBL" id="JADOEF010000001">
    <property type="protein sequence ID" value="MBF7808304.1"/>
    <property type="molecule type" value="Genomic_DNA"/>
</dbReference>
<sequence length="115" mass="12558">MKEIVLIIRPEKLEIIKSILDEYHCGGMTISTAMGCGTQRGSLEGVNEIKGLKTNINLLPKIKVEAVVEDNIIEDIILSVIDKVGTGNVGDGKIFVRNIEQVVRIRTGERGSKAL</sequence>
<dbReference type="GO" id="GO:0030234">
    <property type="term" value="F:enzyme regulator activity"/>
    <property type="evidence" value="ECO:0007669"/>
    <property type="project" value="InterPro"/>
</dbReference>
<gene>
    <name evidence="5" type="ORF">BCD95_000453</name>
    <name evidence="4" type="ORF">DFH45_002128</name>
    <name evidence="2" type="ORF">HGI39_12400</name>
    <name evidence="3" type="ORF">IS491_06440</name>
</gene>
<dbReference type="GO" id="GO:0005524">
    <property type="term" value="F:ATP binding"/>
    <property type="evidence" value="ECO:0007669"/>
    <property type="project" value="TreeGrafter"/>
</dbReference>
<organism evidence="5 6">
    <name type="scientific">Clostridium beijerinckii</name>
    <name type="common">Clostridium MP</name>
    <dbReference type="NCBI Taxonomy" id="1520"/>
    <lineage>
        <taxon>Bacteria</taxon>
        <taxon>Bacillati</taxon>
        <taxon>Bacillota</taxon>
        <taxon>Clostridia</taxon>
        <taxon>Eubacteriales</taxon>
        <taxon>Clostridiaceae</taxon>
        <taxon>Clostridium</taxon>
    </lineage>
</organism>
<dbReference type="GO" id="GO:0006808">
    <property type="term" value="P:regulation of nitrogen utilization"/>
    <property type="evidence" value="ECO:0007669"/>
    <property type="project" value="InterPro"/>
</dbReference>
<dbReference type="PANTHER" id="PTHR30115:SF11">
    <property type="entry name" value="NITROGEN REGULATORY PROTEIN P-II HOMOLOG"/>
    <property type="match status" value="1"/>
</dbReference>
<dbReference type="InterPro" id="IPR015867">
    <property type="entry name" value="N-reg_PII/ATP_PRibTrfase_C"/>
</dbReference>
<dbReference type="Pfam" id="PF00543">
    <property type="entry name" value="P-II"/>
    <property type="match status" value="1"/>
</dbReference>
<dbReference type="InterPro" id="IPR011322">
    <property type="entry name" value="N-reg_PII-like_a/b"/>
</dbReference>
<dbReference type="RefSeq" id="WP_012061092.1">
    <property type="nucleotide sequence ID" value="NZ_BKAK01000011.1"/>
</dbReference>
<accession>A0A1B9BFA8</accession>
<evidence type="ECO:0000313" key="6">
    <source>
        <dbReference type="Proteomes" id="UP000822184"/>
    </source>
</evidence>
<reference evidence="2" key="1">
    <citation type="submission" date="2020-04" db="EMBL/GenBank/DDBJ databases">
        <authorList>
            <person name="Brown S."/>
        </authorList>
    </citation>
    <scope>NUCLEOTIDE SEQUENCE</scope>
    <source>
        <strain evidence="2">DJ015</strain>
    </source>
</reference>
<dbReference type="Proteomes" id="UP001194098">
    <property type="component" value="Unassembled WGS sequence"/>
</dbReference>
<reference evidence="2" key="4">
    <citation type="journal article" date="2022" name="Nat. Biotechnol.">
        <title>Carbon-negative production of acetone and isopropanol by gas fermentation at industrial pilot scale.</title>
        <authorList>
            <person name="Liew F.E."/>
            <person name="Nogle R."/>
            <person name="Abdalla T."/>
            <person name="Rasor B.J."/>
            <person name="Canter C."/>
            <person name="Jensen R.O."/>
            <person name="Wang L."/>
            <person name="Strutz J."/>
            <person name="Chirania P."/>
            <person name="De Tissera S."/>
            <person name="Mueller A.P."/>
            <person name="Ruan Z."/>
            <person name="Gao A."/>
            <person name="Tran L."/>
            <person name="Engle N.L."/>
            <person name="Bromley J.C."/>
            <person name="Daniell J."/>
            <person name="Conrado R."/>
            <person name="Tschaplinski T.J."/>
            <person name="Giannone R.J."/>
            <person name="Hettich R.L."/>
            <person name="Karim A.S."/>
            <person name="Simpson S.D."/>
            <person name="Brown S.D."/>
            <person name="Leang C."/>
            <person name="Jewett M.C."/>
            <person name="Kopke M."/>
        </authorList>
    </citation>
    <scope>NUCLEOTIDE SEQUENCE</scope>
    <source>
        <strain evidence="2">DJ015</strain>
    </source>
</reference>
<comment type="caution">
    <text evidence="5">The sequence shown here is derived from an EMBL/GenBank/DDBJ whole genome shotgun (WGS) entry which is preliminary data.</text>
</comment>
<dbReference type="Proteomes" id="UP000822184">
    <property type="component" value="Unassembled WGS sequence"/>
</dbReference>
<evidence type="ECO:0000313" key="2">
    <source>
        <dbReference type="EMBL" id="MBC2475499.1"/>
    </source>
</evidence>
<dbReference type="GeneID" id="66347845"/>
<dbReference type="PROSITE" id="PS00638">
    <property type="entry name" value="PII_GLNB_CTER"/>
    <property type="match status" value="1"/>
</dbReference>
<dbReference type="Proteomes" id="UP000821656">
    <property type="component" value="Unassembled WGS sequence"/>
</dbReference>
<dbReference type="OMA" id="YSMSVTN"/>
<dbReference type="SUPFAM" id="SSF54913">
    <property type="entry name" value="GlnB-like"/>
    <property type="match status" value="1"/>
</dbReference>
<dbReference type="EMBL" id="JABAGV010000028">
    <property type="protein sequence ID" value="MBC2475499.1"/>
    <property type="molecule type" value="Genomic_DNA"/>
</dbReference>
<dbReference type="EMBL" id="JABSXK010000001">
    <property type="protein sequence ID" value="NRV09165.1"/>
    <property type="molecule type" value="Genomic_DNA"/>
</dbReference>
<reference evidence="3" key="3">
    <citation type="submission" date="2020-11" db="EMBL/GenBank/DDBJ databases">
        <authorList>
            <person name="Thieme N."/>
            <person name="Liebl W."/>
            <person name="Zverlov V."/>
        </authorList>
    </citation>
    <scope>NUCLEOTIDE SEQUENCE</scope>
    <source>
        <strain evidence="3">NT08</strain>
    </source>
</reference>
<dbReference type="AlphaFoldDB" id="A0A1B9BFA8"/>
<dbReference type="Proteomes" id="UP000631418">
    <property type="component" value="Unassembled WGS sequence"/>
</dbReference>
<dbReference type="PRINTS" id="PR00340">
    <property type="entry name" value="PIIGLNB"/>
</dbReference>
<evidence type="ECO:0000313" key="3">
    <source>
        <dbReference type="EMBL" id="MBF7808304.1"/>
    </source>
</evidence>
<proteinExistence type="inferred from homology"/>
<dbReference type="InterPro" id="IPR017918">
    <property type="entry name" value="N-reg_PII_CS"/>
</dbReference>
<reference evidence="5" key="2">
    <citation type="submission" date="2020-06" db="EMBL/GenBank/DDBJ databases">
        <title>Genomic insights into acetone-butanol-ethanol (ABE) fermentation by sequencing solventogenic clostridia strains.</title>
        <authorList>
            <person name="Brown S."/>
        </authorList>
    </citation>
    <scope>NUCLEOTIDE SEQUENCE</scope>
    <source>
        <strain evidence="5">DJ123</strain>
        <strain evidence="4">DJ126</strain>
    </source>
</reference>
<comment type="similarity">
    <text evidence="1">Belongs to the P(II) protein family.</text>
</comment>
<protein>
    <submittedName>
        <fullName evidence="5">Nitrogen regulatory protein P-II 1</fullName>
    </submittedName>
    <submittedName>
        <fullName evidence="2">P-II family nitrogen regulator</fullName>
    </submittedName>
</protein>
<dbReference type="SMART" id="SM00938">
    <property type="entry name" value="P-II"/>
    <property type="match status" value="1"/>
</dbReference>
<dbReference type="GO" id="GO:0005829">
    <property type="term" value="C:cytosol"/>
    <property type="evidence" value="ECO:0007669"/>
    <property type="project" value="TreeGrafter"/>
</dbReference>
<dbReference type="Gene3D" id="3.30.70.120">
    <property type="match status" value="1"/>
</dbReference>
<evidence type="ECO:0000313" key="4">
    <source>
        <dbReference type="EMBL" id="NRV09165.1"/>
    </source>
</evidence>
<dbReference type="InterPro" id="IPR002187">
    <property type="entry name" value="N-reg_PII"/>
</dbReference>
<dbReference type="PANTHER" id="PTHR30115">
    <property type="entry name" value="NITROGEN REGULATORY PROTEIN P-II"/>
    <property type="match status" value="1"/>
</dbReference>
<evidence type="ECO:0000256" key="1">
    <source>
        <dbReference type="RuleBase" id="RU003936"/>
    </source>
</evidence>
<dbReference type="PROSITE" id="PS51343">
    <property type="entry name" value="PII_GLNB_DOM"/>
    <property type="match status" value="1"/>
</dbReference>
<name>A0A1B9BFA8_CLOBE</name>